<evidence type="ECO:0000256" key="1">
    <source>
        <dbReference type="ARBA" id="ARBA00022729"/>
    </source>
</evidence>
<dbReference type="PIRSF" id="PIRSF002825">
    <property type="entry name" value="CfbpA"/>
    <property type="match status" value="1"/>
</dbReference>
<name>A0A2G1QT64_9HYPH</name>
<protein>
    <submittedName>
        <fullName evidence="4">ABC transporter substrate-binding protein</fullName>
    </submittedName>
</protein>
<dbReference type="Gene3D" id="3.40.190.10">
    <property type="entry name" value="Periplasmic binding protein-like II"/>
    <property type="match status" value="2"/>
</dbReference>
<evidence type="ECO:0000256" key="3">
    <source>
        <dbReference type="SAM" id="SignalP"/>
    </source>
</evidence>
<keyword evidence="5" id="KW-1185">Reference proteome</keyword>
<keyword evidence="1 3" id="KW-0732">Signal</keyword>
<organism evidence="4 5">
    <name type="scientific">Zhengella mangrovi</name>
    <dbReference type="NCBI Taxonomy" id="1982044"/>
    <lineage>
        <taxon>Bacteria</taxon>
        <taxon>Pseudomonadati</taxon>
        <taxon>Pseudomonadota</taxon>
        <taxon>Alphaproteobacteria</taxon>
        <taxon>Hyphomicrobiales</taxon>
        <taxon>Notoacmeibacteraceae</taxon>
        <taxon>Zhengella</taxon>
    </lineage>
</organism>
<keyword evidence="2" id="KW-0574">Periplasm</keyword>
<evidence type="ECO:0000313" key="4">
    <source>
        <dbReference type="EMBL" id="PHP68644.1"/>
    </source>
</evidence>
<dbReference type="InterPro" id="IPR006059">
    <property type="entry name" value="SBP"/>
</dbReference>
<dbReference type="PANTHER" id="PTHR30006">
    <property type="entry name" value="THIAMINE-BINDING PERIPLASMIC PROTEIN-RELATED"/>
    <property type="match status" value="1"/>
</dbReference>
<dbReference type="CDD" id="cd13518">
    <property type="entry name" value="PBP2_Fe3_thiamine_like"/>
    <property type="match status" value="1"/>
</dbReference>
<evidence type="ECO:0000256" key="2">
    <source>
        <dbReference type="ARBA" id="ARBA00022764"/>
    </source>
</evidence>
<dbReference type="InterPro" id="IPR026045">
    <property type="entry name" value="Ferric-bd"/>
</dbReference>
<comment type="caution">
    <text evidence="4">The sequence shown here is derived from an EMBL/GenBank/DDBJ whole genome shotgun (WGS) entry which is preliminary data.</text>
</comment>
<proteinExistence type="predicted"/>
<dbReference type="PANTHER" id="PTHR30006:SF24">
    <property type="entry name" value="SLL0237 PROTEIN"/>
    <property type="match status" value="1"/>
</dbReference>
<dbReference type="AlphaFoldDB" id="A0A2G1QT64"/>
<accession>A0A2G1QT64</accession>
<gene>
    <name evidence="4" type="ORF">CSC94_01180</name>
</gene>
<dbReference type="Proteomes" id="UP000221168">
    <property type="component" value="Unassembled WGS sequence"/>
</dbReference>
<feature type="signal peptide" evidence="3">
    <location>
        <begin position="1"/>
        <end position="22"/>
    </location>
</feature>
<dbReference type="SUPFAM" id="SSF53850">
    <property type="entry name" value="Periplasmic binding protein-like II"/>
    <property type="match status" value="1"/>
</dbReference>
<dbReference type="EMBL" id="PDVP01000001">
    <property type="protein sequence ID" value="PHP68644.1"/>
    <property type="molecule type" value="Genomic_DNA"/>
</dbReference>
<dbReference type="Pfam" id="PF01547">
    <property type="entry name" value="SBP_bac_1"/>
    <property type="match status" value="1"/>
</dbReference>
<evidence type="ECO:0000313" key="5">
    <source>
        <dbReference type="Proteomes" id="UP000221168"/>
    </source>
</evidence>
<sequence length="341" mass="36640">MIDMRIKLLALLSAAVLVTACSQDDPSKGSVVVYVSIDQTIAEPVLETFARETGIEVKPVYDVEAAKTSGLAKRLAEEADTPRADVFWSGEPVQTEVMAQAGLFSPYLPDKLRPGPQPGPENRWVAFGGRARVFIINTARLNKADWPTSIYDLVADGRDTSRAVIAYPLFGTSATHASALFTTLGPERAGAFFDRIVAHKVRIVDGNSVVRDLVADGTADFGLTDTDDACSAFERKPDEVGVVFPDQAADGMGTLVIPNSVALVKGGPNPQAGKRLIDHLLSEAVADQLADAGWFRIDGTRVFSPETCGLPAKVKPMAVDYAALARTMGDVIRELRDRIVR</sequence>
<dbReference type="PROSITE" id="PS51257">
    <property type="entry name" value="PROKAR_LIPOPROTEIN"/>
    <property type="match status" value="1"/>
</dbReference>
<feature type="chain" id="PRO_5013726784" evidence="3">
    <location>
        <begin position="23"/>
        <end position="341"/>
    </location>
</feature>
<reference evidence="4 5" key="1">
    <citation type="submission" date="2017-10" db="EMBL/GenBank/DDBJ databases">
        <title>Sedimentibacterium mangrovi gen. nov., sp. nov., a novel member of family Phyllobacteriacea isolated from mangrove sediment.</title>
        <authorList>
            <person name="Liao H."/>
            <person name="Tian Y."/>
        </authorList>
    </citation>
    <scope>NUCLEOTIDE SEQUENCE [LARGE SCALE GENOMIC DNA]</scope>
    <source>
        <strain evidence="4 5">X9-2-2</strain>
    </source>
</reference>